<dbReference type="GO" id="GO:0016020">
    <property type="term" value="C:membrane"/>
    <property type="evidence" value="ECO:0007669"/>
    <property type="project" value="UniProtKB-SubCell"/>
</dbReference>
<protein>
    <submittedName>
        <fullName evidence="6">General secretion pathway protein D</fullName>
    </submittedName>
</protein>
<sequence length="123" mass="13775">MKKWMGKSALWLLSSLMCSSALASEFSASFKGTDIQEFINIVGRNLQKTIIVDPAVRGQVNVRSYDLLNDEQYYQFFLNVLEVYGFAVVEMDNGVLKVVRDKDAKISAIPVVVMATRSKAMKS</sequence>
<feature type="domain" description="GspD-like N0" evidence="5">
    <location>
        <begin position="29"/>
        <end position="98"/>
    </location>
</feature>
<name>A0A090R144_9GAMM</name>
<feature type="chain" id="PRO_5001863416" evidence="4">
    <location>
        <begin position="24"/>
        <end position="123"/>
    </location>
</feature>
<dbReference type="PANTHER" id="PTHR30332:SF24">
    <property type="entry name" value="SECRETIN GSPD-RELATED"/>
    <property type="match status" value="1"/>
</dbReference>
<evidence type="ECO:0000256" key="4">
    <source>
        <dbReference type="SAM" id="SignalP"/>
    </source>
</evidence>
<dbReference type="InterPro" id="IPR050810">
    <property type="entry name" value="Bact_Secretion_Sys_Channel"/>
</dbReference>
<feature type="signal peptide" evidence="4">
    <location>
        <begin position="1"/>
        <end position="23"/>
    </location>
</feature>
<comment type="caution">
    <text evidence="6">The sequence shown here is derived from an EMBL/GenBank/DDBJ whole genome shotgun (WGS) entry which is preliminary data.</text>
</comment>
<dbReference type="InterPro" id="IPR038591">
    <property type="entry name" value="NolW-like_sf"/>
</dbReference>
<evidence type="ECO:0000259" key="5">
    <source>
        <dbReference type="Pfam" id="PF21305"/>
    </source>
</evidence>
<dbReference type="Proteomes" id="UP000029227">
    <property type="component" value="Unassembled WGS sequence"/>
</dbReference>
<gene>
    <name evidence="6" type="ORF">JCM19237_7006</name>
</gene>
<dbReference type="GO" id="GO:0009306">
    <property type="term" value="P:protein secretion"/>
    <property type="evidence" value="ECO:0007669"/>
    <property type="project" value="TreeGrafter"/>
</dbReference>
<dbReference type="AlphaFoldDB" id="A0A090R144"/>
<reference evidence="6 7" key="1">
    <citation type="journal article" date="2014" name="Genome Announc.">
        <title>Draft Genome Sequences of Two Vibrionaceae Species, Vibrio ponticus C121 and Photobacterium aphoticum C119, Isolated as Coral Reef Microbiota.</title>
        <authorList>
            <person name="Al-saari N."/>
            <person name="Meirelles P.M."/>
            <person name="Mino S."/>
            <person name="Suda W."/>
            <person name="Oshima K."/>
            <person name="Hattori M."/>
            <person name="Ohkuma M."/>
            <person name="Thompson F.L."/>
            <person name="Gomez-Gil B."/>
            <person name="Sawabe T."/>
            <person name="Sawabe T."/>
        </authorList>
    </citation>
    <scope>NUCLEOTIDE SEQUENCE [LARGE SCALE GENOMIC DNA]</scope>
    <source>
        <strain evidence="6 7">JCM 19237</strain>
    </source>
</reference>
<evidence type="ECO:0000256" key="2">
    <source>
        <dbReference type="ARBA" id="ARBA00022729"/>
    </source>
</evidence>
<comment type="subcellular location">
    <subcellularLocation>
        <location evidence="1">Membrane</location>
    </subcellularLocation>
</comment>
<dbReference type="EMBL" id="BBMN01000019">
    <property type="protein sequence ID" value="GAL07824.1"/>
    <property type="molecule type" value="Genomic_DNA"/>
</dbReference>
<dbReference type="eggNOG" id="COG1450">
    <property type="taxonomic scope" value="Bacteria"/>
</dbReference>
<proteinExistence type="predicted"/>
<evidence type="ECO:0000313" key="6">
    <source>
        <dbReference type="EMBL" id="GAL07824.1"/>
    </source>
</evidence>
<dbReference type="Gene3D" id="3.30.1370.120">
    <property type="match status" value="1"/>
</dbReference>
<dbReference type="GO" id="GO:0015627">
    <property type="term" value="C:type II protein secretion system complex"/>
    <property type="evidence" value="ECO:0007669"/>
    <property type="project" value="TreeGrafter"/>
</dbReference>
<keyword evidence="3" id="KW-0472">Membrane</keyword>
<dbReference type="InterPro" id="IPR049371">
    <property type="entry name" value="GspD-like_N0"/>
</dbReference>
<dbReference type="STRING" id="754436.JCM19237_7006"/>
<accession>A0A090R144</accession>
<dbReference type="Pfam" id="PF21305">
    <property type="entry name" value="type_II_gspD_N0"/>
    <property type="match status" value="1"/>
</dbReference>
<evidence type="ECO:0000256" key="1">
    <source>
        <dbReference type="ARBA" id="ARBA00004370"/>
    </source>
</evidence>
<evidence type="ECO:0000313" key="7">
    <source>
        <dbReference type="Proteomes" id="UP000029227"/>
    </source>
</evidence>
<organism evidence="6 7">
    <name type="scientific">Photobacterium aphoticum</name>
    <dbReference type="NCBI Taxonomy" id="754436"/>
    <lineage>
        <taxon>Bacteria</taxon>
        <taxon>Pseudomonadati</taxon>
        <taxon>Pseudomonadota</taxon>
        <taxon>Gammaproteobacteria</taxon>
        <taxon>Vibrionales</taxon>
        <taxon>Vibrionaceae</taxon>
        <taxon>Photobacterium</taxon>
    </lineage>
</organism>
<keyword evidence="2 4" id="KW-0732">Signal</keyword>
<dbReference type="PANTHER" id="PTHR30332">
    <property type="entry name" value="PROBABLE GENERAL SECRETION PATHWAY PROTEIN D"/>
    <property type="match status" value="1"/>
</dbReference>
<evidence type="ECO:0000256" key="3">
    <source>
        <dbReference type="ARBA" id="ARBA00023136"/>
    </source>
</evidence>